<dbReference type="PRINTS" id="PR00463">
    <property type="entry name" value="EP450I"/>
</dbReference>
<evidence type="ECO:0000256" key="12">
    <source>
        <dbReference type="ARBA" id="ARBA00023136"/>
    </source>
</evidence>
<dbReference type="InterPro" id="IPR002401">
    <property type="entry name" value="Cyt_P450_E_grp-I"/>
</dbReference>
<sequence>MFAVLLLVLALISVIYFKFIVPFFYWQRRNIYYVRPWSRFRRVFLSKESFAESIRALYNEYPDRRYYGSYQFLQPSLFVRNVELIKKITVKDFEHFTDHSGFTSDKTDPILGLNLFSLKGKKWREMRSALSPAFTGSKMRSMYSLICQTATSFTRHFLDKKDDVVVVEMKDIFTKYTNDVIANCAFGIECNSLLNENNEFYKMGRFVSTPTIWRLLRTLLYGFFPKIFEFFGIPALPNHISDFFLHIVKDAIHVREKDGVVRPDMIHLLMEARKGRLKYEKPESSGLDTGFATVQESEIGTTQNYAIEITDEVITAQALVFFIAGFTTASSTMSFMAYELAVNPDIQKKLQQEVDVVVSTNDQVSYEDVLKMKYLDQVVSETLRKYPPGYVMNRICVKDYVIEPKGDNENLAVIEKGCLVAIPVIALHYSPEFFDDPEKFQPERFSEENKSKIIPGSYMPFGMGPRNCIGSRFALLEIKVLMANLLSKFEIVPVAKTVIPLQLAKTLSLEAKGGIWLGLQRRK</sequence>
<protein>
    <recommendedName>
        <fullName evidence="17">Cytochrome P450</fullName>
    </recommendedName>
</protein>
<keyword evidence="11 14" id="KW-0503">Monooxygenase</keyword>
<evidence type="ECO:0000256" key="8">
    <source>
        <dbReference type="ARBA" id="ARBA00022848"/>
    </source>
</evidence>
<evidence type="ECO:0000256" key="10">
    <source>
        <dbReference type="ARBA" id="ARBA00023004"/>
    </source>
</evidence>
<dbReference type="InterPro" id="IPR050476">
    <property type="entry name" value="Insect_CytP450_Detox"/>
</dbReference>
<keyword evidence="10 13" id="KW-0408">Iron</keyword>
<evidence type="ECO:0000256" key="2">
    <source>
        <dbReference type="ARBA" id="ARBA00004174"/>
    </source>
</evidence>
<dbReference type="InterPro" id="IPR036396">
    <property type="entry name" value="Cyt_P450_sf"/>
</dbReference>
<keyword evidence="8" id="KW-0492">Microsome</keyword>
<evidence type="ECO:0008006" key="17">
    <source>
        <dbReference type="Google" id="ProtNLM"/>
    </source>
</evidence>
<dbReference type="GO" id="GO:0016705">
    <property type="term" value="F:oxidoreductase activity, acting on paired donors, with incorporation or reduction of molecular oxygen"/>
    <property type="evidence" value="ECO:0007669"/>
    <property type="project" value="InterPro"/>
</dbReference>
<dbReference type="AlphaFoldDB" id="A0AA38M6N1"/>
<dbReference type="PANTHER" id="PTHR24292">
    <property type="entry name" value="CYTOCHROME P450"/>
    <property type="match status" value="1"/>
</dbReference>
<reference evidence="15" key="1">
    <citation type="journal article" date="2023" name="G3 (Bethesda)">
        <title>Whole genome assemblies of Zophobas morio and Tenebrio molitor.</title>
        <authorList>
            <person name="Kaur S."/>
            <person name="Stinson S.A."/>
            <person name="diCenzo G.C."/>
        </authorList>
    </citation>
    <scope>NUCLEOTIDE SEQUENCE</scope>
    <source>
        <strain evidence="15">QUZm001</strain>
    </source>
</reference>
<keyword evidence="6 13" id="KW-0479">Metal-binding</keyword>
<dbReference type="InterPro" id="IPR001128">
    <property type="entry name" value="Cyt_P450"/>
</dbReference>
<comment type="cofactor">
    <cofactor evidence="1 13">
        <name>heme</name>
        <dbReference type="ChEBI" id="CHEBI:30413"/>
    </cofactor>
</comment>
<comment type="similarity">
    <text evidence="4 14">Belongs to the cytochrome P450 family.</text>
</comment>
<evidence type="ECO:0000256" key="4">
    <source>
        <dbReference type="ARBA" id="ARBA00010617"/>
    </source>
</evidence>
<evidence type="ECO:0000256" key="7">
    <source>
        <dbReference type="ARBA" id="ARBA00022824"/>
    </source>
</evidence>
<proteinExistence type="inferred from homology"/>
<comment type="subcellular location">
    <subcellularLocation>
        <location evidence="3">Endoplasmic reticulum membrane</location>
        <topology evidence="3">Peripheral membrane protein</topology>
    </subcellularLocation>
    <subcellularLocation>
        <location evidence="2">Microsome membrane</location>
        <topology evidence="2">Peripheral membrane protein</topology>
    </subcellularLocation>
</comment>
<name>A0AA38M6N1_9CUCU</name>
<feature type="binding site" description="axial binding residue" evidence="13">
    <location>
        <position position="468"/>
    </location>
    <ligand>
        <name>heme</name>
        <dbReference type="ChEBI" id="CHEBI:30413"/>
    </ligand>
    <ligandPart>
        <name>Fe</name>
        <dbReference type="ChEBI" id="CHEBI:18248"/>
    </ligandPart>
</feature>
<accession>A0AA38M6N1</accession>
<dbReference type="Gene3D" id="1.10.630.10">
    <property type="entry name" value="Cytochrome P450"/>
    <property type="match status" value="1"/>
</dbReference>
<evidence type="ECO:0000256" key="1">
    <source>
        <dbReference type="ARBA" id="ARBA00001971"/>
    </source>
</evidence>
<evidence type="ECO:0000256" key="5">
    <source>
        <dbReference type="ARBA" id="ARBA00022617"/>
    </source>
</evidence>
<evidence type="ECO:0000256" key="13">
    <source>
        <dbReference type="PIRSR" id="PIRSR602401-1"/>
    </source>
</evidence>
<dbReference type="Pfam" id="PF00067">
    <property type="entry name" value="p450"/>
    <property type="match status" value="1"/>
</dbReference>
<keyword evidence="5 13" id="KW-0349">Heme</keyword>
<dbReference type="GO" id="GO:0004497">
    <property type="term" value="F:monooxygenase activity"/>
    <property type="evidence" value="ECO:0007669"/>
    <property type="project" value="UniProtKB-KW"/>
</dbReference>
<gene>
    <name evidence="15" type="ORF">Zmor_022972</name>
</gene>
<evidence type="ECO:0000256" key="6">
    <source>
        <dbReference type="ARBA" id="ARBA00022723"/>
    </source>
</evidence>
<dbReference type="InterPro" id="IPR017972">
    <property type="entry name" value="Cyt_P450_CS"/>
</dbReference>
<comment type="caution">
    <text evidence="15">The sequence shown here is derived from an EMBL/GenBank/DDBJ whole genome shotgun (WGS) entry which is preliminary data.</text>
</comment>
<evidence type="ECO:0000256" key="9">
    <source>
        <dbReference type="ARBA" id="ARBA00023002"/>
    </source>
</evidence>
<dbReference type="PROSITE" id="PS00086">
    <property type="entry name" value="CYTOCHROME_P450"/>
    <property type="match status" value="1"/>
</dbReference>
<dbReference type="GO" id="GO:0020037">
    <property type="term" value="F:heme binding"/>
    <property type="evidence" value="ECO:0007669"/>
    <property type="project" value="InterPro"/>
</dbReference>
<evidence type="ECO:0000256" key="3">
    <source>
        <dbReference type="ARBA" id="ARBA00004406"/>
    </source>
</evidence>
<dbReference type="EMBL" id="JALNTZ010000007">
    <property type="protein sequence ID" value="KAJ3645306.1"/>
    <property type="molecule type" value="Genomic_DNA"/>
</dbReference>
<keyword evidence="16" id="KW-1185">Reference proteome</keyword>
<keyword evidence="9 14" id="KW-0560">Oxidoreductase</keyword>
<evidence type="ECO:0000313" key="16">
    <source>
        <dbReference type="Proteomes" id="UP001168821"/>
    </source>
</evidence>
<dbReference type="Proteomes" id="UP001168821">
    <property type="component" value="Unassembled WGS sequence"/>
</dbReference>
<keyword evidence="12" id="KW-0472">Membrane</keyword>
<evidence type="ECO:0000256" key="14">
    <source>
        <dbReference type="RuleBase" id="RU000461"/>
    </source>
</evidence>
<keyword evidence="7" id="KW-0256">Endoplasmic reticulum</keyword>
<organism evidence="15 16">
    <name type="scientific">Zophobas morio</name>
    <dbReference type="NCBI Taxonomy" id="2755281"/>
    <lineage>
        <taxon>Eukaryota</taxon>
        <taxon>Metazoa</taxon>
        <taxon>Ecdysozoa</taxon>
        <taxon>Arthropoda</taxon>
        <taxon>Hexapoda</taxon>
        <taxon>Insecta</taxon>
        <taxon>Pterygota</taxon>
        <taxon>Neoptera</taxon>
        <taxon>Endopterygota</taxon>
        <taxon>Coleoptera</taxon>
        <taxon>Polyphaga</taxon>
        <taxon>Cucujiformia</taxon>
        <taxon>Tenebrionidae</taxon>
        <taxon>Zophobas</taxon>
    </lineage>
</organism>
<dbReference type="GO" id="GO:0005506">
    <property type="term" value="F:iron ion binding"/>
    <property type="evidence" value="ECO:0007669"/>
    <property type="project" value="InterPro"/>
</dbReference>
<evidence type="ECO:0000256" key="11">
    <source>
        <dbReference type="ARBA" id="ARBA00023033"/>
    </source>
</evidence>
<dbReference type="PANTHER" id="PTHR24292:SF54">
    <property type="entry name" value="CYP9F3-RELATED"/>
    <property type="match status" value="1"/>
</dbReference>
<dbReference type="SUPFAM" id="SSF48264">
    <property type="entry name" value="Cytochrome P450"/>
    <property type="match status" value="1"/>
</dbReference>
<evidence type="ECO:0000313" key="15">
    <source>
        <dbReference type="EMBL" id="KAJ3645306.1"/>
    </source>
</evidence>
<dbReference type="CDD" id="cd11056">
    <property type="entry name" value="CYP6-like"/>
    <property type="match status" value="1"/>
</dbReference>
<dbReference type="FunFam" id="1.10.630.10:FF:000042">
    <property type="entry name" value="Cytochrome P450"/>
    <property type="match status" value="1"/>
</dbReference>
<dbReference type="GO" id="GO:0005789">
    <property type="term" value="C:endoplasmic reticulum membrane"/>
    <property type="evidence" value="ECO:0007669"/>
    <property type="project" value="UniProtKB-SubCell"/>
</dbReference>
<dbReference type="PRINTS" id="PR00385">
    <property type="entry name" value="P450"/>
</dbReference>